<reference evidence="2" key="1">
    <citation type="journal article" date="2020" name="mSystems">
        <title>Genome- and Community-Level Interaction Insights into Carbon Utilization and Element Cycling Functions of Hydrothermarchaeota in Hydrothermal Sediment.</title>
        <authorList>
            <person name="Zhou Z."/>
            <person name="Liu Y."/>
            <person name="Xu W."/>
            <person name="Pan J."/>
            <person name="Luo Z.H."/>
            <person name="Li M."/>
        </authorList>
    </citation>
    <scope>NUCLEOTIDE SEQUENCE [LARGE SCALE GENOMIC DNA]</scope>
    <source>
        <strain evidence="2">SpSt-69</strain>
    </source>
</reference>
<dbReference type="PANTHER" id="PTHR33937:SF2">
    <property type="entry name" value="DINITROGENASE IRON-MOLYBDENUM COFACTOR BIOSYNTHESIS DOMAIN-CONTAINING PROTEIN"/>
    <property type="match status" value="1"/>
</dbReference>
<dbReference type="InterPro" id="IPR051840">
    <property type="entry name" value="NifX/NifY_domain"/>
</dbReference>
<dbReference type="InterPro" id="IPR003731">
    <property type="entry name" value="Di-Nase_FeMo-co_biosynth"/>
</dbReference>
<dbReference type="CDD" id="cd00851">
    <property type="entry name" value="MTH1175"/>
    <property type="match status" value="1"/>
</dbReference>
<sequence length="125" mass="13908">MKIAVASDDGKTLSMHFGRAKGFVIAEIENNEIKSINFVPNSDPCHEHGNCEHHGEHHSRGSKHQRILQILEGVDVVISGGMGAHIYEELKAAGKQVYVTDRTDVMESIKLFLEGKLTHIEELLH</sequence>
<feature type="domain" description="Dinitrogenase iron-molybdenum cofactor biosynthesis" evidence="1">
    <location>
        <begin position="9"/>
        <end position="113"/>
    </location>
</feature>
<proteinExistence type="predicted"/>
<dbReference type="PANTHER" id="PTHR33937">
    <property type="entry name" value="IRON-MOLYBDENUM PROTEIN-RELATED-RELATED"/>
    <property type="match status" value="1"/>
</dbReference>
<dbReference type="InterPro" id="IPR036105">
    <property type="entry name" value="DiNase_FeMo-co_biosyn_sf"/>
</dbReference>
<gene>
    <name evidence="2" type="ORF">ENU66_09110</name>
</gene>
<dbReference type="EMBL" id="DTDJ01000055">
    <property type="protein sequence ID" value="HGL18471.1"/>
    <property type="molecule type" value="Genomic_DNA"/>
</dbReference>
<dbReference type="SUPFAM" id="SSF53146">
    <property type="entry name" value="Nitrogenase accessory factor-like"/>
    <property type="match status" value="1"/>
</dbReference>
<protein>
    <submittedName>
        <fullName evidence="2">Iron-molybdenum cofactor biosynthesis protein</fullName>
    </submittedName>
</protein>
<organism evidence="2">
    <name type="scientific">candidate division WOR-3 bacterium</name>
    <dbReference type="NCBI Taxonomy" id="2052148"/>
    <lineage>
        <taxon>Bacteria</taxon>
        <taxon>Bacteria division WOR-3</taxon>
    </lineage>
</organism>
<accession>A0A7V3ZZX6</accession>
<evidence type="ECO:0000313" key="2">
    <source>
        <dbReference type="EMBL" id="HGL18471.1"/>
    </source>
</evidence>
<evidence type="ECO:0000259" key="1">
    <source>
        <dbReference type="Pfam" id="PF02579"/>
    </source>
</evidence>
<dbReference type="InterPro" id="IPR033913">
    <property type="entry name" value="MTH1175_dom"/>
</dbReference>
<name>A0A7V3ZZX6_UNCW3</name>
<comment type="caution">
    <text evidence="2">The sequence shown here is derived from an EMBL/GenBank/DDBJ whole genome shotgun (WGS) entry which is preliminary data.</text>
</comment>
<dbReference type="Pfam" id="PF02579">
    <property type="entry name" value="Nitro_FeMo-Co"/>
    <property type="match status" value="1"/>
</dbReference>
<dbReference type="Gene3D" id="3.30.420.130">
    <property type="entry name" value="Dinitrogenase iron-molybdenum cofactor biosynthesis domain"/>
    <property type="match status" value="1"/>
</dbReference>
<dbReference type="AlphaFoldDB" id="A0A7V3ZZX6"/>